<gene>
    <name evidence="2" type="ORF">P7K49_030037</name>
</gene>
<evidence type="ECO:0000313" key="2">
    <source>
        <dbReference type="EMBL" id="KAK2090753.1"/>
    </source>
</evidence>
<feature type="compositionally biased region" description="Basic and acidic residues" evidence="1">
    <location>
        <begin position="18"/>
        <end position="34"/>
    </location>
</feature>
<dbReference type="Proteomes" id="UP001266305">
    <property type="component" value="Unassembled WGS sequence"/>
</dbReference>
<feature type="region of interest" description="Disordered" evidence="1">
    <location>
        <begin position="61"/>
        <end position="88"/>
    </location>
</feature>
<reference evidence="2 3" key="1">
    <citation type="submission" date="2023-05" db="EMBL/GenBank/DDBJ databases">
        <title>B98-5 Cell Line De Novo Hybrid Assembly: An Optical Mapping Approach.</title>
        <authorList>
            <person name="Kananen K."/>
            <person name="Auerbach J.A."/>
            <person name="Kautto E."/>
            <person name="Blachly J.S."/>
        </authorList>
    </citation>
    <scope>NUCLEOTIDE SEQUENCE [LARGE SCALE GENOMIC DNA]</scope>
    <source>
        <strain evidence="2">B95-8</strain>
        <tissue evidence="2">Cell line</tissue>
    </source>
</reference>
<accession>A0ABQ9U110</accession>
<evidence type="ECO:0000256" key="1">
    <source>
        <dbReference type="SAM" id="MobiDB-lite"/>
    </source>
</evidence>
<dbReference type="EMBL" id="JASSZA010000016">
    <property type="protein sequence ID" value="KAK2090753.1"/>
    <property type="molecule type" value="Genomic_DNA"/>
</dbReference>
<organism evidence="2 3">
    <name type="scientific">Saguinus oedipus</name>
    <name type="common">Cotton-top tamarin</name>
    <name type="synonym">Oedipomidas oedipus</name>
    <dbReference type="NCBI Taxonomy" id="9490"/>
    <lineage>
        <taxon>Eukaryota</taxon>
        <taxon>Metazoa</taxon>
        <taxon>Chordata</taxon>
        <taxon>Craniata</taxon>
        <taxon>Vertebrata</taxon>
        <taxon>Euteleostomi</taxon>
        <taxon>Mammalia</taxon>
        <taxon>Eutheria</taxon>
        <taxon>Euarchontoglires</taxon>
        <taxon>Primates</taxon>
        <taxon>Haplorrhini</taxon>
        <taxon>Platyrrhini</taxon>
        <taxon>Cebidae</taxon>
        <taxon>Callitrichinae</taxon>
        <taxon>Saguinus</taxon>
    </lineage>
</organism>
<comment type="caution">
    <text evidence="2">The sequence shown here is derived from an EMBL/GenBank/DDBJ whole genome shotgun (WGS) entry which is preliminary data.</text>
</comment>
<evidence type="ECO:0000313" key="3">
    <source>
        <dbReference type="Proteomes" id="UP001266305"/>
    </source>
</evidence>
<keyword evidence="3" id="KW-1185">Reference proteome</keyword>
<sequence>MEENTSLSRKVVPGLRKTQWDTEERDILPDKPGRSAEFGLAIDEQSKCSFQLAVTSSLHQLYPDQKDRERRRRRGSGSESGEKIFNLQRKLSSEEMRPLLEGLDTIMYRCPREKGQGAMCLSKGQVTKEKSQGEQGFRAFLNTHPFSVVLSLVSP</sequence>
<feature type="region of interest" description="Disordered" evidence="1">
    <location>
        <begin position="1"/>
        <end position="34"/>
    </location>
</feature>
<name>A0ABQ9U110_SAGOE</name>
<protein>
    <submittedName>
        <fullName evidence="2">Uncharacterized protein</fullName>
    </submittedName>
</protein>
<proteinExistence type="predicted"/>